<feature type="domain" description="NfeD-like C-terminal" evidence="6">
    <location>
        <begin position="85"/>
        <end position="144"/>
    </location>
</feature>
<keyword evidence="4 5" id="KW-0472">Membrane</keyword>
<dbReference type="EMBL" id="JADING010000009">
    <property type="protein sequence ID" value="MBO8413922.1"/>
    <property type="molecule type" value="Genomic_DNA"/>
</dbReference>
<comment type="caution">
    <text evidence="7">The sequence shown here is derived from an EMBL/GenBank/DDBJ whole genome shotgun (WGS) entry which is preliminary data.</text>
</comment>
<dbReference type="PANTHER" id="PTHR33507:SF3">
    <property type="entry name" value="INNER MEMBRANE PROTEIN YBBJ"/>
    <property type="match status" value="1"/>
</dbReference>
<dbReference type="PANTHER" id="PTHR33507">
    <property type="entry name" value="INNER MEMBRANE PROTEIN YBBJ"/>
    <property type="match status" value="1"/>
</dbReference>
<evidence type="ECO:0000313" key="8">
    <source>
        <dbReference type="Proteomes" id="UP000823629"/>
    </source>
</evidence>
<gene>
    <name evidence="7" type="ORF">IAC78_00360</name>
</gene>
<reference evidence="7" key="2">
    <citation type="journal article" date="2021" name="PeerJ">
        <title>Extensive microbial diversity within the chicken gut microbiome revealed by metagenomics and culture.</title>
        <authorList>
            <person name="Gilroy R."/>
            <person name="Ravi A."/>
            <person name="Getino M."/>
            <person name="Pursley I."/>
            <person name="Horton D.L."/>
            <person name="Alikhan N.F."/>
            <person name="Baker D."/>
            <person name="Gharbi K."/>
            <person name="Hall N."/>
            <person name="Watson M."/>
            <person name="Adriaenssens E.M."/>
            <person name="Foster-Nyarko E."/>
            <person name="Jarju S."/>
            <person name="Secka A."/>
            <person name="Antonio M."/>
            <person name="Oren A."/>
            <person name="Chaudhuri R.R."/>
            <person name="La Ragione R."/>
            <person name="Hildebrand F."/>
            <person name="Pallen M.J."/>
        </authorList>
    </citation>
    <scope>NUCLEOTIDE SEQUENCE</scope>
    <source>
        <strain evidence="7">1748</strain>
    </source>
</reference>
<name>A0A9D9D8S4_9BACL</name>
<feature type="transmembrane region" description="Helical" evidence="5">
    <location>
        <begin position="53"/>
        <end position="71"/>
    </location>
</feature>
<evidence type="ECO:0000256" key="2">
    <source>
        <dbReference type="ARBA" id="ARBA00022692"/>
    </source>
</evidence>
<keyword evidence="3 5" id="KW-1133">Transmembrane helix</keyword>
<dbReference type="SUPFAM" id="SSF141322">
    <property type="entry name" value="NfeD domain-like"/>
    <property type="match status" value="1"/>
</dbReference>
<reference evidence="7" key="1">
    <citation type="submission" date="2020-10" db="EMBL/GenBank/DDBJ databases">
        <authorList>
            <person name="Gilroy R."/>
        </authorList>
    </citation>
    <scope>NUCLEOTIDE SEQUENCE</scope>
    <source>
        <strain evidence="7">1748</strain>
    </source>
</reference>
<dbReference type="GO" id="GO:0005886">
    <property type="term" value="C:plasma membrane"/>
    <property type="evidence" value="ECO:0007669"/>
    <property type="project" value="TreeGrafter"/>
</dbReference>
<dbReference type="Gene3D" id="2.40.50.140">
    <property type="entry name" value="Nucleic acid-binding proteins"/>
    <property type="match status" value="1"/>
</dbReference>
<sequence length="148" mass="16560">MEQYMIYIWLGVLILSIIVEAATTSLVSIWFAGGALIAMILSIPSIIPFWVEIIAFVVVSIVLMICFRSLSLKLLKRSTTRSNIDEIIGSKGVIIKKVTPIERGEVKINDIVWTAMSYQENETIEVDTIVEVCALKGNKLYVKPINNK</sequence>
<protein>
    <submittedName>
        <fullName evidence="7">NfeD family protein</fullName>
    </submittedName>
</protein>
<accession>A0A9D9D8S4</accession>
<evidence type="ECO:0000256" key="3">
    <source>
        <dbReference type="ARBA" id="ARBA00022989"/>
    </source>
</evidence>
<evidence type="ECO:0000256" key="4">
    <source>
        <dbReference type="ARBA" id="ARBA00023136"/>
    </source>
</evidence>
<dbReference type="InterPro" id="IPR002810">
    <property type="entry name" value="NfeD-like_C"/>
</dbReference>
<organism evidence="7 8">
    <name type="scientific">Candidatus Scatoplasma merdavium</name>
    <dbReference type="NCBI Taxonomy" id="2840932"/>
    <lineage>
        <taxon>Bacteria</taxon>
        <taxon>Bacillati</taxon>
        <taxon>Bacillota</taxon>
        <taxon>Bacilli</taxon>
        <taxon>Bacillales</taxon>
        <taxon>Candidatus Scatoplasma</taxon>
    </lineage>
</organism>
<comment type="subcellular location">
    <subcellularLocation>
        <location evidence="1">Membrane</location>
        <topology evidence="1">Multi-pass membrane protein</topology>
    </subcellularLocation>
</comment>
<dbReference type="Pfam" id="PF01957">
    <property type="entry name" value="NfeD"/>
    <property type="match status" value="1"/>
</dbReference>
<evidence type="ECO:0000256" key="5">
    <source>
        <dbReference type="SAM" id="Phobius"/>
    </source>
</evidence>
<keyword evidence="2 5" id="KW-0812">Transmembrane</keyword>
<evidence type="ECO:0000259" key="6">
    <source>
        <dbReference type="Pfam" id="PF01957"/>
    </source>
</evidence>
<feature type="transmembrane region" description="Helical" evidence="5">
    <location>
        <begin position="6"/>
        <end position="22"/>
    </location>
</feature>
<dbReference type="AlphaFoldDB" id="A0A9D9D8S4"/>
<dbReference type="InterPro" id="IPR052165">
    <property type="entry name" value="Membrane_assoc_protease"/>
</dbReference>
<proteinExistence type="predicted"/>
<dbReference type="InterPro" id="IPR012340">
    <property type="entry name" value="NA-bd_OB-fold"/>
</dbReference>
<dbReference type="Proteomes" id="UP000823629">
    <property type="component" value="Unassembled WGS sequence"/>
</dbReference>
<evidence type="ECO:0000313" key="7">
    <source>
        <dbReference type="EMBL" id="MBO8413922.1"/>
    </source>
</evidence>
<evidence type="ECO:0000256" key="1">
    <source>
        <dbReference type="ARBA" id="ARBA00004141"/>
    </source>
</evidence>